<evidence type="ECO:0000313" key="18">
    <source>
        <dbReference type="EMBL" id="VFJ73078.1"/>
    </source>
</evidence>
<keyword evidence="12" id="KW-0003">3Fe-4S</keyword>
<dbReference type="AlphaFoldDB" id="A0A450SCH4"/>
<evidence type="ECO:0000256" key="11">
    <source>
        <dbReference type="ARBA" id="ARBA00023014"/>
    </source>
</evidence>
<gene>
    <name evidence="16" type="ORF">BECKFW1821A_GA0114235_100121</name>
    <name evidence="17" type="ORF">BECKFW1821B_GA0114236_100622</name>
    <name evidence="18" type="ORF">BECKFW1821C_GA0114237_104323</name>
</gene>
<dbReference type="GO" id="GO:0006099">
    <property type="term" value="P:tricarboxylic acid cycle"/>
    <property type="evidence" value="ECO:0007669"/>
    <property type="project" value="UniProtKB-KW"/>
</dbReference>
<evidence type="ECO:0000256" key="2">
    <source>
        <dbReference type="ARBA" id="ARBA00001966"/>
    </source>
</evidence>
<keyword evidence="11" id="KW-0411">Iron-sulfur</keyword>
<evidence type="ECO:0000256" key="13">
    <source>
        <dbReference type="ARBA" id="ARBA00034078"/>
    </source>
</evidence>
<dbReference type="FunFam" id="1.10.1060.10:FF:000003">
    <property type="entry name" value="Succinate dehydrogenase iron-sulfur subunit"/>
    <property type="match status" value="1"/>
</dbReference>
<dbReference type="NCBIfam" id="TIGR00384">
    <property type="entry name" value="dhsB"/>
    <property type="match status" value="1"/>
</dbReference>
<evidence type="ECO:0000259" key="15">
    <source>
        <dbReference type="PROSITE" id="PS51379"/>
    </source>
</evidence>
<dbReference type="GO" id="GO:0022904">
    <property type="term" value="P:respiratory electron transport chain"/>
    <property type="evidence" value="ECO:0007669"/>
    <property type="project" value="TreeGrafter"/>
</dbReference>
<dbReference type="EMBL" id="CAADFE010000043">
    <property type="protein sequence ID" value="VFJ73078.1"/>
    <property type="molecule type" value="Genomic_DNA"/>
</dbReference>
<keyword evidence="5" id="KW-0004">4Fe-4S</keyword>
<dbReference type="GO" id="GO:0046872">
    <property type="term" value="F:metal ion binding"/>
    <property type="evidence" value="ECO:0007669"/>
    <property type="project" value="UniProtKB-KW"/>
</dbReference>
<dbReference type="PROSITE" id="PS00198">
    <property type="entry name" value="4FE4S_FER_1"/>
    <property type="match status" value="1"/>
</dbReference>
<dbReference type="GO" id="GO:0051539">
    <property type="term" value="F:4 iron, 4 sulfur cluster binding"/>
    <property type="evidence" value="ECO:0007669"/>
    <property type="project" value="UniProtKB-KW"/>
</dbReference>
<evidence type="ECO:0000256" key="10">
    <source>
        <dbReference type="ARBA" id="ARBA00023004"/>
    </source>
</evidence>
<keyword evidence="7" id="KW-0001">2Fe-2S</keyword>
<dbReference type="Gene3D" id="1.10.1060.10">
    <property type="entry name" value="Alpha-helical ferredoxin"/>
    <property type="match status" value="1"/>
</dbReference>
<dbReference type="InterPro" id="IPR050573">
    <property type="entry name" value="SDH/FRD_Iron-Sulfur"/>
</dbReference>
<accession>A0A450SCH4</accession>
<comment type="cofactor">
    <cofactor evidence="13">
        <name>[2Fe-2S] cluster</name>
        <dbReference type="ChEBI" id="CHEBI:190135"/>
    </cofactor>
</comment>
<evidence type="ECO:0000256" key="6">
    <source>
        <dbReference type="ARBA" id="ARBA00022532"/>
    </source>
</evidence>
<name>A0A450SCH4_9GAMM</name>
<dbReference type="NCBIfam" id="NF009051">
    <property type="entry name" value="PRK12385.1"/>
    <property type="match status" value="1"/>
</dbReference>
<dbReference type="PANTHER" id="PTHR11921">
    <property type="entry name" value="SUCCINATE DEHYDROGENASE IRON-SULFUR PROTEIN"/>
    <property type="match status" value="1"/>
</dbReference>
<dbReference type="EMBL" id="CAADFD010000006">
    <property type="protein sequence ID" value="VFJ50017.1"/>
    <property type="molecule type" value="Genomic_DNA"/>
</dbReference>
<protein>
    <recommendedName>
        <fullName evidence="4">succinate dehydrogenase</fullName>
        <ecNumber evidence="4">1.3.5.1</ecNumber>
    </recommendedName>
</protein>
<dbReference type="InterPro" id="IPR004489">
    <property type="entry name" value="Succ_DH/fum_Rdtase_Fe-S"/>
</dbReference>
<dbReference type="InterPro" id="IPR017900">
    <property type="entry name" value="4Fe4S_Fe_S_CS"/>
</dbReference>
<evidence type="ECO:0000256" key="1">
    <source>
        <dbReference type="ARBA" id="ARBA00001927"/>
    </source>
</evidence>
<comment type="cofactor">
    <cofactor evidence="2">
        <name>[4Fe-4S] cluster</name>
        <dbReference type="ChEBI" id="CHEBI:49883"/>
    </cofactor>
</comment>
<dbReference type="Pfam" id="PF13085">
    <property type="entry name" value="Fer2_3"/>
    <property type="match status" value="1"/>
</dbReference>
<dbReference type="GO" id="GO:0051538">
    <property type="term" value="F:3 iron, 4 sulfur cluster binding"/>
    <property type="evidence" value="ECO:0007669"/>
    <property type="project" value="UniProtKB-KW"/>
</dbReference>
<dbReference type="EC" id="1.3.5.1" evidence="4"/>
<keyword evidence="6" id="KW-0816">Tricarboxylic acid cycle</keyword>
<dbReference type="GO" id="GO:0051537">
    <property type="term" value="F:2 iron, 2 sulfur cluster binding"/>
    <property type="evidence" value="ECO:0007669"/>
    <property type="project" value="UniProtKB-KW"/>
</dbReference>
<feature type="domain" description="4Fe-4S ferredoxin-type" evidence="15">
    <location>
        <begin position="141"/>
        <end position="172"/>
    </location>
</feature>
<evidence type="ECO:0000256" key="9">
    <source>
        <dbReference type="ARBA" id="ARBA00023002"/>
    </source>
</evidence>
<dbReference type="InterPro" id="IPR025192">
    <property type="entry name" value="Succ_DH/fum_Rdtase_N"/>
</dbReference>
<proteinExistence type="inferred from homology"/>
<dbReference type="PANTHER" id="PTHR11921:SF29">
    <property type="entry name" value="SUCCINATE DEHYDROGENASE [UBIQUINONE] IRON-SULFUR SUBUNIT, MITOCHONDRIAL"/>
    <property type="match status" value="1"/>
</dbReference>
<dbReference type="InterPro" id="IPR009051">
    <property type="entry name" value="Helical_ferredxn"/>
</dbReference>
<dbReference type="SUPFAM" id="SSF46548">
    <property type="entry name" value="alpha-helical ferredoxin"/>
    <property type="match status" value="1"/>
</dbReference>
<evidence type="ECO:0000256" key="5">
    <source>
        <dbReference type="ARBA" id="ARBA00022485"/>
    </source>
</evidence>
<dbReference type="GO" id="GO:0009055">
    <property type="term" value="F:electron transfer activity"/>
    <property type="evidence" value="ECO:0007669"/>
    <property type="project" value="InterPro"/>
</dbReference>
<reference evidence="17" key="1">
    <citation type="submission" date="2019-02" db="EMBL/GenBank/DDBJ databases">
        <authorList>
            <person name="Gruber-Vodicka R. H."/>
            <person name="Seah K. B. B."/>
        </authorList>
    </citation>
    <scope>NUCLEOTIDE SEQUENCE</scope>
    <source>
        <strain evidence="17">BECK_BZ106</strain>
        <strain evidence="18">BECK_BZ131</strain>
        <strain evidence="16">BECK_BZ15</strain>
    </source>
</reference>
<evidence type="ECO:0000256" key="14">
    <source>
        <dbReference type="ARBA" id="ARBA00066269"/>
    </source>
</evidence>
<comment type="similarity">
    <text evidence="3">Belongs to the succinate dehydrogenase/fumarate reductase iron-sulfur protein family.</text>
</comment>
<comment type="subunit">
    <text evidence="14">Part of an enzyme complex containing three subunits: a flavoprotein (frdA), an iron-sulfur protein (frdB), and diheme cytochrome b (frdC).</text>
</comment>
<dbReference type="InterPro" id="IPR012675">
    <property type="entry name" value="Beta-grasp_dom_sf"/>
</dbReference>
<dbReference type="EMBL" id="CAADEW010000001">
    <property type="protein sequence ID" value="VFJ42264.1"/>
    <property type="molecule type" value="Genomic_DNA"/>
</dbReference>
<dbReference type="InterPro" id="IPR017896">
    <property type="entry name" value="4Fe4S_Fe-S-bd"/>
</dbReference>
<keyword evidence="10" id="KW-0408">Iron</keyword>
<dbReference type="SUPFAM" id="SSF54292">
    <property type="entry name" value="2Fe-2S ferredoxin-like"/>
    <property type="match status" value="1"/>
</dbReference>
<evidence type="ECO:0000256" key="3">
    <source>
        <dbReference type="ARBA" id="ARBA00009433"/>
    </source>
</evidence>
<evidence type="ECO:0000313" key="17">
    <source>
        <dbReference type="EMBL" id="VFJ50017.1"/>
    </source>
</evidence>
<dbReference type="InterPro" id="IPR006058">
    <property type="entry name" value="2Fe2S_fd_BS"/>
</dbReference>
<evidence type="ECO:0000256" key="4">
    <source>
        <dbReference type="ARBA" id="ARBA00012792"/>
    </source>
</evidence>
<evidence type="ECO:0000256" key="8">
    <source>
        <dbReference type="ARBA" id="ARBA00022723"/>
    </source>
</evidence>
<dbReference type="PROSITE" id="PS51379">
    <property type="entry name" value="4FE4S_FER_2"/>
    <property type="match status" value="1"/>
</dbReference>
<dbReference type="PROSITE" id="PS00197">
    <property type="entry name" value="2FE2S_FER_1"/>
    <property type="match status" value="1"/>
</dbReference>
<dbReference type="GO" id="GO:0008177">
    <property type="term" value="F:succinate dehydrogenase (quinone) activity"/>
    <property type="evidence" value="ECO:0007669"/>
    <property type="project" value="UniProtKB-EC"/>
</dbReference>
<comment type="cofactor">
    <cofactor evidence="1">
        <name>[3Fe-4S] cluster</name>
        <dbReference type="ChEBI" id="CHEBI:21137"/>
    </cofactor>
</comment>
<dbReference type="InterPro" id="IPR036010">
    <property type="entry name" value="2Fe-2S_ferredoxin-like_sf"/>
</dbReference>
<evidence type="ECO:0000313" key="16">
    <source>
        <dbReference type="EMBL" id="VFJ42264.1"/>
    </source>
</evidence>
<dbReference type="Pfam" id="PF13237">
    <property type="entry name" value="Fer4_10"/>
    <property type="match status" value="1"/>
</dbReference>
<keyword evidence="9" id="KW-0560">Oxidoreductase</keyword>
<evidence type="ECO:0000256" key="12">
    <source>
        <dbReference type="ARBA" id="ARBA00023291"/>
    </source>
</evidence>
<dbReference type="NCBIfam" id="NF004616">
    <property type="entry name" value="PRK05950.1"/>
    <property type="match status" value="1"/>
</dbReference>
<keyword evidence="8" id="KW-0479">Metal-binding</keyword>
<organism evidence="17">
    <name type="scientific">Candidatus Kentrum sp. FW</name>
    <dbReference type="NCBI Taxonomy" id="2126338"/>
    <lineage>
        <taxon>Bacteria</taxon>
        <taxon>Pseudomonadati</taxon>
        <taxon>Pseudomonadota</taxon>
        <taxon>Gammaproteobacteria</taxon>
        <taxon>Candidatus Kentrum</taxon>
    </lineage>
</organism>
<dbReference type="Gene3D" id="3.10.20.30">
    <property type="match status" value="1"/>
</dbReference>
<sequence>MSERKINLEVLRYDPDKDSEPRFQAYQAVPCEEDWVVLDALNYVKDHIDTTLSYRWSCHMAVCGSCGMMINGEPTLSCKAFVRDYPDTIRVEPLYHFPIERDLVTVIDDFVAKLTKVKPYIIPKQPKSIEEGEYNQTPAQLKKFKQYTLCINCMLCYAACPQYGLIPDFIGPAALSLAHRYNIDSRDGGRKERQEVVATNVGVWECSFVGACSEVCPGHVDPASSIQQMKIASTVDWYKKHLMPWSKS</sequence>
<evidence type="ECO:0000256" key="7">
    <source>
        <dbReference type="ARBA" id="ARBA00022714"/>
    </source>
</evidence>